<dbReference type="PANTHER" id="PTHR43303:SF3">
    <property type="entry name" value="BLR3436 PROTEIN"/>
    <property type="match status" value="1"/>
</dbReference>
<organism evidence="4 5">
    <name type="scientific">Methylobacterium platani</name>
    <dbReference type="NCBI Taxonomy" id="427683"/>
    <lineage>
        <taxon>Bacteria</taxon>
        <taxon>Pseudomonadati</taxon>
        <taxon>Pseudomonadota</taxon>
        <taxon>Alphaproteobacteria</taxon>
        <taxon>Hyphomicrobiales</taxon>
        <taxon>Methylobacteriaceae</taxon>
        <taxon>Methylobacterium</taxon>
    </lineage>
</organism>
<accession>A0A179SD12</accession>
<dbReference type="Pfam" id="PF01494">
    <property type="entry name" value="FAD_binding_3"/>
    <property type="match status" value="1"/>
</dbReference>
<dbReference type="Proteomes" id="UP000078316">
    <property type="component" value="Unassembled WGS sequence"/>
</dbReference>
<dbReference type="OrthoDB" id="9804454at2"/>
<dbReference type="Gene3D" id="3.30.9.20">
    <property type="match status" value="1"/>
</dbReference>
<dbReference type="SUPFAM" id="SSF51395">
    <property type="entry name" value="FMN-linked oxidoreductases"/>
    <property type="match status" value="1"/>
</dbReference>
<dbReference type="GO" id="GO:0003959">
    <property type="term" value="F:NADPH dehydrogenase activity"/>
    <property type="evidence" value="ECO:0007669"/>
    <property type="project" value="InterPro"/>
</dbReference>
<dbReference type="GO" id="GO:0050661">
    <property type="term" value="F:NADP binding"/>
    <property type="evidence" value="ECO:0007669"/>
    <property type="project" value="InterPro"/>
</dbReference>
<feature type="region of interest" description="Disordered" evidence="1">
    <location>
        <begin position="749"/>
        <end position="796"/>
    </location>
</feature>
<evidence type="ECO:0000259" key="2">
    <source>
        <dbReference type="Pfam" id="PF00724"/>
    </source>
</evidence>
<protein>
    <submittedName>
        <fullName evidence="4">Salicylyl-CoA 5-hydroxylase</fullName>
    </submittedName>
</protein>
<sequence>MRVTVIGGGPGGLYCALLTKKRRPDWQVEVYEQNRADDTFGFGVVFSDETLHEFLSRDPRSFARIQDAFSYWDDVAIHKEGRVMACGGNGFAGVSRMRLLRILQERCREEGVDLHFGESVPPDRLKERFPDSDVIVACDGINSRIREHFREAFLPEVEIKSNRFCWMGSTRPMDEFNYFFRETPHGIVCAHTYQYEPGRSTWVFEMDEACWQGHGFTEADEEGSRRILEDIYAEELQGHGLLLNRSTWRRFPRIFCRAWSHDNIVLLGDAKASAHFSIGSGTKLAMECAIALSDALVAHAEEDVQAAFAAYDRARRTPCQVVQHNADVSLAWFEHMNRSWDMDAEQFSMVVMCRAKSVTYDNLVVRDPAYVAAVDDAFYARLHAGTGEDYRESRPTPMFTGLTLRGMRIPNRVAMAPMAQYSADEGGNLTDWHFVHYTSHALGGPGLLFTEMTCPSREARITPGCPGLWTDAHEAQWARIVDFVHAHTETRIVMQLGHAGRKGSTQVGWERMDRPLPAGNWPIVSASALPYLDGVSQVPQELDRAGMDRVRDDFVQATGRAARAGFDMLELHCAHGYLMASFLSPLTNTRTDAYGGSIENRLRFPLEVFAAMRAAWPAERPMSVRISATDWAEGGMSEADTVAVAQALHEAGCDLVDVSAGQTVADQQPVYGRMFQVQFADAIRNRARNQAPMAVMAVGAITEAGQVNTILHTRRADIVALGRPHLWNPNFCRQASAWYDARTQAWPKPYLPGRDQAHRELPKAREQEIALRRKARPRPHQPGQGMGQESGKQAAE</sequence>
<gene>
    <name evidence="4" type="ORF">A5481_10620</name>
</gene>
<dbReference type="InterPro" id="IPR013785">
    <property type="entry name" value="Aldolase_TIM"/>
</dbReference>
<dbReference type="InterPro" id="IPR036188">
    <property type="entry name" value="FAD/NAD-bd_sf"/>
</dbReference>
<dbReference type="GO" id="GO:0071949">
    <property type="term" value="F:FAD binding"/>
    <property type="evidence" value="ECO:0007669"/>
    <property type="project" value="InterPro"/>
</dbReference>
<dbReference type="CDD" id="cd02932">
    <property type="entry name" value="OYE_YqiM_FMN"/>
    <property type="match status" value="1"/>
</dbReference>
<evidence type="ECO:0000313" key="4">
    <source>
        <dbReference type="EMBL" id="OAS25349.1"/>
    </source>
</evidence>
<evidence type="ECO:0000259" key="3">
    <source>
        <dbReference type="Pfam" id="PF01494"/>
    </source>
</evidence>
<proteinExistence type="predicted"/>
<dbReference type="RefSeq" id="WP_048432863.1">
    <property type="nucleotide sequence ID" value="NZ_LWHQ01000017.1"/>
</dbReference>
<dbReference type="SUPFAM" id="SSF51905">
    <property type="entry name" value="FAD/NAD(P)-binding domain"/>
    <property type="match status" value="1"/>
</dbReference>
<dbReference type="PANTHER" id="PTHR43303">
    <property type="entry name" value="NADPH DEHYDROGENASE C23G7.10C-RELATED"/>
    <property type="match status" value="1"/>
</dbReference>
<dbReference type="PRINTS" id="PR00420">
    <property type="entry name" value="RNGMNOXGNASE"/>
</dbReference>
<dbReference type="InterPro" id="IPR002938">
    <property type="entry name" value="FAD-bd"/>
</dbReference>
<dbReference type="EMBL" id="LWHQ01000017">
    <property type="protein sequence ID" value="OAS25349.1"/>
    <property type="molecule type" value="Genomic_DNA"/>
</dbReference>
<dbReference type="AlphaFoldDB" id="A0A179SD12"/>
<dbReference type="Gene3D" id="3.20.20.70">
    <property type="entry name" value="Aldolase class I"/>
    <property type="match status" value="1"/>
</dbReference>
<evidence type="ECO:0000313" key="5">
    <source>
        <dbReference type="Proteomes" id="UP000078316"/>
    </source>
</evidence>
<feature type="compositionally biased region" description="Basic and acidic residues" evidence="1">
    <location>
        <begin position="755"/>
        <end position="771"/>
    </location>
</feature>
<dbReference type="STRING" id="427683.A5481_10620"/>
<reference evidence="4 5" key="1">
    <citation type="submission" date="2016-04" db="EMBL/GenBank/DDBJ databases">
        <authorList>
            <person name="Evans L.H."/>
            <person name="Alamgir A."/>
            <person name="Owens N."/>
            <person name="Weber N.D."/>
            <person name="Virtaneva K."/>
            <person name="Barbian K."/>
            <person name="Babar A."/>
            <person name="Rosenke K."/>
        </authorList>
    </citation>
    <scope>NUCLEOTIDE SEQUENCE [LARGE SCALE GENOMIC DNA]</scope>
    <source>
        <strain evidence="4 5">PMB02</strain>
    </source>
</reference>
<name>A0A179SD12_9HYPH</name>
<dbReference type="InterPro" id="IPR001155">
    <property type="entry name" value="OxRdtase_FMN_N"/>
</dbReference>
<dbReference type="Pfam" id="PF00724">
    <property type="entry name" value="Oxidored_FMN"/>
    <property type="match status" value="1"/>
</dbReference>
<dbReference type="InterPro" id="IPR044152">
    <property type="entry name" value="YqjM-like"/>
</dbReference>
<dbReference type="Gene3D" id="3.50.50.60">
    <property type="entry name" value="FAD/NAD(P)-binding domain"/>
    <property type="match status" value="1"/>
</dbReference>
<feature type="domain" description="NADH:flavin oxidoreductase/NADH oxidase N-terminal" evidence="2">
    <location>
        <begin position="398"/>
        <end position="735"/>
    </location>
</feature>
<evidence type="ECO:0000256" key="1">
    <source>
        <dbReference type="SAM" id="MobiDB-lite"/>
    </source>
</evidence>
<comment type="caution">
    <text evidence="4">The sequence shown here is derived from an EMBL/GenBank/DDBJ whole genome shotgun (WGS) entry which is preliminary data.</text>
</comment>
<feature type="domain" description="FAD-binding" evidence="3">
    <location>
        <begin position="132"/>
        <end position="319"/>
    </location>
</feature>
<dbReference type="GO" id="GO:0010181">
    <property type="term" value="F:FMN binding"/>
    <property type="evidence" value="ECO:0007669"/>
    <property type="project" value="InterPro"/>
</dbReference>